<keyword evidence="3" id="KW-1185">Reference proteome</keyword>
<organism evidence="2 3">
    <name type="scientific">Blastomonas marina</name>
    <dbReference type="NCBI Taxonomy" id="1867408"/>
    <lineage>
        <taxon>Bacteria</taxon>
        <taxon>Pseudomonadati</taxon>
        <taxon>Pseudomonadota</taxon>
        <taxon>Alphaproteobacteria</taxon>
        <taxon>Sphingomonadales</taxon>
        <taxon>Sphingomonadaceae</taxon>
        <taxon>Blastomonas</taxon>
    </lineage>
</organism>
<dbReference type="EMBL" id="BMID01000001">
    <property type="protein sequence ID" value="GFZ97477.1"/>
    <property type="molecule type" value="Genomic_DNA"/>
</dbReference>
<keyword evidence="1" id="KW-0732">Signal</keyword>
<reference evidence="3" key="1">
    <citation type="journal article" date="2019" name="Int. J. Syst. Evol. Microbiol.">
        <title>The Global Catalogue of Microorganisms (GCM) 10K type strain sequencing project: providing services to taxonomists for standard genome sequencing and annotation.</title>
        <authorList>
            <consortium name="The Broad Institute Genomics Platform"/>
            <consortium name="The Broad Institute Genome Sequencing Center for Infectious Disease"/>
            <person name="Wu L."/>
            <person name="Ma J."/>
        </authorList>
    </citation>
    <scope>NUCLEOTIDE SEQUENCE [LARGE SCALE GENOMIC DNA]</scope>
    <source>
        <strain evidence="3">CGMCC 1.15297</strain>
    </source>
</reference>
<protein>
    <submittedName>
        <fullName evidence="2">Deacylase</fullName>
    </submittedName>
</protein>
<dbReference type="Pfam" id="PF09411">
    <property type="entry name" value="PagL"/>
    <property type="match status" value="1"/>
</dbReference>
<dbReference type="RefSeq" id="WP_188640919.1">
    <property type="nucleotide sequence ID" value="NZ_BMID01000001.1"/>
</dbReference>
<dbReference type="InterPro" id="IPR018550">
    <property type="entry name" value="Lipid-A_deacylase-rel"/>
</dbReference>
<comment type="caution">
    <text evidence="2">The sequence shown here is derived from an EMBL/GenBank/DDBJ whole genome shotgun (WGS) entry which is preliminary data.</text>
</comment>
<evidence type="ECO:0000313" key="3">
    <source>
        <dbReference type="Proteomes" id="UP000603317"/>
    </source>
</evidence>
<evidence type="ECO:0000256" key="1">
    <source>
        <dbReference type="SAM" id="SignalP"/>
    </source>
</evidence>
<evidence type="ECO:0000313" key="2">
    <source>
        <dbReference type="EMBL" id="GFZ97477.1"/>
    </source>
</evidence>
<gene>
    <name evidence="2" type="ORF">GCM10010923_01850</name>
</gene>
<proteinExistence type="predicted"/>
<name>A0ABQ1F2L9_9SPHN</name>
<feature type="signal peptide" evidence="1">
    <location>
        <begin position="1"/>
        <end position="21"/>
    </location>
</feature>
<sequence length="179" mass="19432">MRSFWLAIAALGTCTTTPAFAQEVFGGVYAHEVETPFTFAVDESGTDVMLGYRFGEAEGLSFLGKPQPYLVASLNTAGDTSFAGAGLSWRIEAGPVFVRPGIGLVVHDGPDLKIDPVTGEHRELGSRVLFEPEIAVGVQLSERVAAEASWVHISHARLFNWEQNPGIDMMGVRLSYRFD</sequence>
<feature type="chain" id="PRO_5045791046" evidence="1">
    <location>
        <begin position="22"/>
        <end position="179"/>
    </location>
</feature>
<dbReference type="Proteomes" id="UP000603317">
    <property type="component" value="Unassembled WGS sequence"/>
</dbReference>
<dbReference type="Gene3D" id="2.40.160.20">
    <property type="match status" value="1"/>
</dbReference>
<accession>A0ABQ1F2L9</accession>